<evidence type="ECO:0000313" key="3">
    <source>
        <dbReference type="Proteomes" id="UP000184073"/>
    </source>
</evidence>
<dbReference type="AlphaFoldDB" id="A0A1L9P8B8"/>
<organism evidence="2 3">
    <name type="scientific">Aspergillus versicolor CBS 583.65</name>
    <dbReference type="NCBI Taxonomy" id="1036611"/>
    <lineage>
        <taxon>Eukaryota</taxon>
        <taxon>Fungi</taxon>
        <taxon>Dikarya</taxon>
        <taxon>Ascomycota</taxon>
        <taxon>Pezizomycotina</taxon>
        <taxon>Eurotiomycetes</taxon>
        <taxon>Eurotiomycetidae</taxon>
        <taxon>Eurotiales</taxon>
        <taxon>Aspergillaceae</taxon>
        <taxon>Aspergillus</taxon>
        <taxon>Aspergillus subgen. Nidulantes</taxon>
    </lineage>
</organism>
<keyword evidence="3" id="KW-1185">Reference proteome</keyword>
<proteinExistence type="predicted"/>
<feature type="compositionally biased region" description="Polar residues" evidence="1">
    <location>
        <begin position="93"/>
        <end position="110"/>
    </location>
</feature>
<sequence length="195" mass="21275">MKPDGQFPQSFAVESCYKLSGAIMVGTFPMRKVRNSTRPRTNLAFSPVRSPVDCETKSRYQAEPSVSCWGSHSLLPQETGREGKEIMVPTQPVHANSQGRLRSGSSSCSQRAHRQRISSRRGFGFSPPPAVSHSFARPLFTVQCTLPVELLARCSVHSLHCPNHSRPSSASSTAQSSPNPSSDGPRPRSFAHCLV</sequence>
<dbReference type="RefSeq" id="XP_040663499.1">
    <property type="nucleotide sequence ID" value="XM_040812602.1"/>
</dbReference>
<reference evidence="3" key="1">
    <citation type="journal article" date="2017" name="Genome Biol.">
        <title>Comparative genomics reveals high biological diversity and specific adaptations in the industrially and medically important fungal genus Aspergillus.</title>
        <authorList>
            <person name="de Vries R.P."/>
            <person name="Riley R."/>
            <person name="Wiebenga A."/>
            <person name="Aguilar-Osorio G."/>
            <person name="Amillis S."/>
            <person name="Uchima C.A."/>
            <person name="Anderluh G."/>
            <person name="Asadollahi M."/>
            <person name="Askin M."/>
            <person name="Barry K."/>
            <person name="Battaglia E."/>
            <person name="Bayram O."/>
            <person name="Benocci T."/>
            <person name="Braus-Stromeyer S.A."/>
            <person name="Caldana C."/>
            <person name="Canovas D."/>
            <person name="Cerqueira G.C."/>
            <person name="Chen F."/>
            <person name="Chen W."/>
            <person name="Choi C."/>
            <person name="Clum A."/>
            <person name="Dos Santos R.A."/>
            <person name="Damasio A.R."/>
            <person name="Diallinas G."/>
            <person name="Emri T."/>
            <person name="Fekete E."/>
            <person name="Flipphi M."/>
            <person name="Freyberg S."/>
            <person name="Gallo A."/>
            <person name="Gournas C."/>
            <person name="Habgood R."/>
            <person name="Hainaut M."/>
            <person name="Harispe M.L."/>
            <person name="Henrissat B."/>
            <person name="Hilden K.S."/>
            <person name="Hope R."/>
            <person name="Hossain A."/>
            <person name="Karabika E."/>
            <person name="Karaffa L."/>
            <person name="Karanyi Z."/>
            <person name="Krasevec N."/>
            <person name="Kuo A."/>
            <person name="Kusch H."/>
            <person name="LaButti K."/>
            <person name="Lagendijk E.L."/>
            <person name="Lapidus A."/>
            <person name="Levasseur A."/>
            <person name="Lindquist E."/>
            <person name="Lipzen A."/>
            <person name="Logrieco A.F."/>
            <person name="MacCabe A."/>
            <person name="Maekelae M.R."/>
            <person name="Malavazi I."/>
            <person name="Melin P."/>
            <person name="Meyer V."/>
            <person name="Mielnichuk N."/>
            <person name="Miskei M."/>
            <person name="Molnar A.P."/>
            <person name="Mule G."/>
            <person name="Ngan C.Y."/>
            <person name="Orejas M."/>
            <person name="Orosz E."/>
            <person name="Ouedraogo J.P."/>
            <person name="Overkamp K.M."/>
            <person name="Park H.-S."/>
            <person name="Perrone G."/>
            <person name="Piumi F."/>
            <person name="Punt P.J."/>
            <person name="Ram A.F."/>
            <person name="Ramon A."/>
            <person name="Rauscher S."/>
            <person name="Record E."/>
            <person name="Riano-Pachon D.M."/>
            <person name="Robert V."/>
            <person name="Roehrig J."/>
            <person name="Ruller R."/>
            <person name="Salamov A."/>
            <person name="Salih N.S."/>
            <person name="Samson R.A."/>
            <person name="Sandor E."/>
            <person name="Sanguinetti M."/>
            <person name="Schuetze T."/>
            <person name="Sepcic K."/>
            <person name="Shelest E."/>
            <person name="Sherlock G."/>
            <person name="Sophianopoulou V."/>
            <person name="Squina F.M."/>
            <person name="Sun H."/>
            <person name="Susca A."/>
            <person name="Todd R.B."/>
            <person name="Tsang A."/>
            <person name="Unkles S.E."/>
            <person name="van de Wiele N."/>
            <person name="van Rossen-Uffink D."/>
            <person name="Oliveira J.V."/>
            <person name="Vesth T.C."/>
            <person name="Visser J."/>
            <person name="Yu J.-H."/>
            <person name="Zhou M."/>
            <person name="Andersen M.R."/>
            <person name="Archer D.B."/>
            <person name="Baker S.E."/>
            <person name="Benoit I."/>
            <person name="Brakhage A.A."/>
            <person name="Braus G.H."/>
            <person name="Fischer R."/>
            <person name="Frisvad J.C."/>
            <person name="Goldman G.H."/>
            <person name="Houbraken J."/>
            <person name="Oakley B."/>
            <person name="Pocsi I."/>
            <person name="Scazzocchio C."/>
            <person name="Seiboth B."/>
            <person name="vanKuyk P.A."/>
            <person name="Wortman J."/>
            <person name="Dyer P.S."/>
            <person name="Grigoriev I.V."/>
        </authorList>
    </citation>
    <scope>NUCLEOTIDE SEQUENCE [LARGE SCALE GENOMIC DNA]</scope>
    <source>
        <strain evidence="3">CBS 583.65</strain>
    </source>
</reference>
<gene>
    <name evidence="2" type="ORF">ASPVEDRAFT_425290</name>
</gene>
<feature type="region of interest" description="Disordered" evidence="1">
    <location>
        <begin position="162"/>
        <end position="195"/>
    </location>
</feature>
<dbReference type="GeneID" id="63728113"/>
<dbReference type="Proteomes" id="UP000184073">
    <property type="component" value="Unassembled WGS sequence"/>
</dbReference>
<dbReference type="VEuPathDB" id="FungiDB:ASPVEDRAFT_425290"/>
<accession>A0A1L9P8B8</accession>
<evidence type="ECO:0000313" key="2">
    <source>
        <dbReference type="EMBL" id="OJI97736.1"/>
    </source>
</evidence>
<feature type="region of interest" description="Disordered" evidence="1">
    <location>
        <begin position="92"/>
        <end position="126"/>
    </location>
</feature>
<name>A0A1L9P8B8_ASPVE</name>
<evidence type="ECO:0000256" key="1">
    <source>
        <dbReference type="SAM" id="MobiDB-lite"/>
    </source>
</evidence>
<feature type="compositionally biased region" description="Low complexity" evidence="1">
    <location>
        <begin position="162"/>
        <end position="182"/>
    </location>
</feature>
<protein>
    <submittedName>
        <fullName evidence="2">Uncharacterized protein</fullName>
    </submittedName>
</protein>
<dbReference type="EMBL" id="KV878126">
    <property type="protein sequence ID" value="OJI97736.1"/>
    <property type="molecule type" value="Genomic_DNA"/>
</dbReference>